<dbReference type="Proteomes" id="UP000662986">
    <property type="component" value="Chromosome"/>
</dbReference>
<sequence>MMSPDPTASTTTVSPFRVTTEFWKSLPQMPTSEYPGTEGFIDDVYANPDGSEMSAGYFGLRHTDAPLDYLYEYDEMKVVLDGEFLLENLDTGQTEVAKPNDAIFFPKGSRIRFTTPAGALAFYVGHRSFAP</sequence>
<dbReference type="Gene3D" id="2.60.120.10">
    <property type="entry name" value="Jelly Rolls"/>
    <property type="match status" value="1"/>
</dbReference>
<evidence type="ECO:0000313" key="1">
    <source>
        <dbReference type="EMBL" id="QSE92611.1"/>
    </source>
</evidence>
<dbReference type="PANTHER" id="PTHR36169:SF1">
    <property type="entry name" value="ACETATE KINASE EUTQ"/>
    <property type="match status" value="1"/>
</dbReference>
<dbReference type="PANTHER" id="PTHR36169">
    <property type="entry name" value="ETHANOLAMINE UTILIZATION PROTEIN EUTQ"/>
    <property type="match status" value="1"/>
</dbReference>
<dbReference type="InterPro" id="IPR011051">
    <property type="entry name" value="RmlC_Cupin_sf"/>
</dbReference>
<proteinExistence type="predicted"/>
<gene>
    <name evidence="1" type="ORF">JWS13_30375</name>
</gene>
<reference evidence="1 2" key="2">
    <citation type="journal article" date="2022" name="Arch. Microbiol.">
        <title>Rhodococcus pseudokoreensis sp. nov. isolated from the rhizosphere of young M26 apple rootstocks.</title>
        <authorList>
            <person name="Kampfer P."/>
            <person name="Glaeser S.P."/>
            <person name="Blom J."/>
            <person name="Wolf J."/>
            <person name="Benning S."/>
            <person name="Schloter M."/>
            <person name="Neumann-Schaal M."/>
        </authorList>
    </citation>
    <scope>NUCLEOTIDE SEQUENCE [LARGE SCALE GENOMIC DNA]</scope>
    <source>
        <strain evidence="1 2">R79</strain>
    </source>
</reference>
<keyword evidence="2" id="KW-1185">Reference proteome</keyword>
<protein>
    <submittedName>
        <fullName evidence="1">Ethanolamine utilization protein</fullName>
    </submittedName>
</protein>
<organism evidence="1 2">
    <name type="scientific">Rhodococcus pseudokoreensis</name>
    <dbReference type="NCBI Taxonomy" id="2811421"/>
    <lineage>
        <taxon>Bacteria</taxon>
        <taxon>Bacillati</taxon>
        <taxon>Actinomycetota</taxon>
        <taxon>Actinomycetes</taxon>
        <taxon>Mycobacteriales</taxon>
        <taxon>Nocardiaceae</taxon>
        <taxon>Rhodococcus</taxon>
    </lineage>
</organism>
<dbReference type="EMBL" id="CP070619">
    <property type="protein sequence ID" value="QSE92611.1"/>
    <property type="molecule type" value="Genomic_DNA"/>
</dbReference>
<reference evidence="1 2" key="1">
    <citation type="journal article" date="2021" name="Microbiol. Resour. Announc.">
        <title>Complete Genome Sequences of Two Rhodococcus sp. Strains with Large and Linear Chromosomes, Isolated from Apple Rhizosphere.</title>
        <authorList>
            <person name="Benning S."/>
            <person name="Brugnone N."/>
            <person name="Siani R."/>
            <person name="Kublik S."/>
            <person name="Schloter M."/>
            <person name="Rad V."/>
        </authorList>
    </citation>
    <scope>NUCLEOTIDE SEQUENCE [LARGE SCALE GENOMIC DNA]</scope>
    <source>
        <strain evidence="1 2">R79</strain>
    </source>
</reference>
<evidence type="ECO:0000313" key="2">
    <source>
        <dbReference type="Proteomes" id="UP000662986"/>
    </source>
</evidence>
<name>A0A974W7L3_9NOCA</name>
<accession>A0A974W7L3</accession>
<dbReference type="Pfam" id="PF06249">
    <property type="entry name" value="EutQ"/>
    <property type="match status" value="1"/>
</dbReference>
<dbReference type="InterPro" id="IPR010424">
    <property type="entry name" value="EutQ"/>
</dbReference>
<dbReference type="RefSeq" id="WP_206009074.1">
    <property type="nucleotide sequence ID" value="NZ_CP070619.1"/>
</dbReference>
<dbReference type="CDD" id="cd02228">
    <property type="entry name" value="cupin_EutQ"/>
    <property type="match status" value="1"/>
</dbReference>
<dbReference type="InterPro" id="IPR014710">
    <property type="entry name" value="RmlC-like_jellyroll"/>
</dbReference>
<dbReference type="SUPFAM" id="SSF51182">
    <property type="entry name" value="RmlC-like cupins"/>
    <property type="match status" value="1"/>
</dbReference>